<protein>
    <submittedName>
        <fullName evidence="2">CTD nuclear envelope phosphatase 1-like protein</fullName>
        <ecNumber evidence="2">3.1.3.16</ecNumber>
        <ecNumber evidence="2">3.1.3.41</ecNumber>
    </submittedName>
</protein>
<keyword evidence="1" id="KW-0812">Transmembrane</keyword>
<dbReference type="EMBL" id="REGN01006468">
    <property type="protein sequence ID" value="RNA09420.1"/>
    <property type="molecule type" value="Genomic_DNA"/>
</dbReference>
<dbReference type="Proteomes" id="UP000276133">
    <property type="component" value="Unassembled WGS sequence"/>
</dbReference>
<dbReference type="EC" id="3.1.3.16" evidence="2"/>
<reference evidence="2 3" key="1">
    <citation type="journal article" date="2018" name="Sci. Rep.">
        <title>Genomic signatures of local adaptation to the degree of environmental predictability in rotifers.</title>
        <authorList>
            <person name="Franch-Gras L."/>
            <person name="Hahn C."/>
            <person name="Garcia-Roger E.M."/>
            <person name="Carmona M.J."/>
            <person name="Serra M."/>
            <person name="Gomez A."/>
        </authorList>
    </citation>
    <scope>NUCLEOTIDE SEQUENCE [LARGE SCALE GENOMIC DNA]</scope>
    <source>
        <strain evidence="2">HYR1</strain>
    </source>
</reference>
<feature type="non-terminal residue" evidence="2">
    <location>
        <position position="1"/>
    </location>
</feature>
<keyword evidence="1" id="KW-1133">Transmembrane helix</keyword>
<keyword evidence="2" id="KW-0378">Hydrolase</keyword>
<keyword evidence="3" id="KW-1185">Reference proteome</keyword>
<evidence type="ECO:0000313" key="3">
    <source>
        <dbReference type="Proteomes" id="UP000276133"/>
    </source>
</evidence>
<accession>A0A3M7QDH1</accession>
<comment type="caution">
    <text evidence="2">The sequence shown here is derived from an EMBL/GenBank/DDBJ whole genome shotgun (WGS) entry which is preliminary data.</text>
</comment>
<dbReference type="OrthoDB" id="277011at2759"/>
<evidence type="ECO:0000313" key="2">
    <source>
        <dbReference type="EMBL" id="RNA09420.1"/>
    </source>
</evidence>
<sequence length="73" mass="8745">YFKVIFIFCVMTIASFLMSLQYIILLLTKIWTFLTMLFKKKIRTVIQHQAITYVMCPLSPSSQYRLSKLDWKT</sequence>
<dbReference type="GO" id="GO:0004722">
    <property type="term" value="F:protein serine/threonine phosphatase activity"/>
    <property type="evidence" value="ECO:0007669"/>
    <property type="project" value="UniProtKB-EC"/>
</dbReference>
<proteinExistence type="predicted"/>
<name>A0A3M7QDH1_BRAPC</name>
<dbReference type="AlphaFoldDB" id="A0A3M7QDH1"/>
<dbReference type="EC" id="3.1.3.41" evidence="2"/>
<keyword evidence="1" id="KW-0472">Membrane</keyword>
<gene>
    <name evidence="2" type="ORF">BpHYR1_037931</name>
</gene>
<feature type="transmembrane region" description="Helical" evidence="1">
    <location>
        <begin position="6"/>
        <end position="34"/>
    </location>
</feature>
<organism evidence="2 3">
    <name type="scientific">Brachionus plicatilis</name>
    <name type="common">Marine rotifer</name>
    <name type="synonym">Brachionus muelleri</name>
    <dbReference type="NCBI Taxonomy" id="10195"/>
    <lineage>
        <taxon>Eukaryota</taxon>
        <taxon>Metazoa</taxon>
        <taxon>Spiralia</taxon>
        <taxon>Gnathifera</taxon>
        <taxon>Rotifera</taxon>
        <taxon>Eurotatoria</taxon>
        <taxon>Monogononta</taxon>
        <taxon>Pseudotrocha</taxon>
        <taxon>Ploima</taxon>
        <taxon>Brachionidae</taxon>
        <taxon>Brachionus</taxon>
    </lineage>
</organism>
<evidence type="ECO:0000256" key="1">
    <source>
        <dbReference type="SAM" id="Phobius"/>
    </source>
</evidence>